<gene>
    <name evidence="2" type="ORF">METZ01_LOCUS140441</name>
</gene>
<keyword evidence="1" id="KW-1133">Transmembrane helix</keyword>
<keyword evidence="1" id="KW-0472">Membrane</keyword>
<accession>A0A381ZFR2</accession>
<reference evidence="2" key="1">
    <citation type="submission" date="2018-05" db="EMBL/GenBank/DDBJ databases">
        <authorList>
            <person name="Lanie J.A."/>
            <person name="Ng W.-L."/>
            <person name="Kazmierczak K.M."/>
            <person name="Andrzejewski T.M."/>
            <person name="Davidsen T.M."/>
            <person name="Wayne K.J."/>
            <person name="Tettelin H."/>
            <person name="Glass J.I."/>
            <person name="Rusch D."/>
            <person name="Podicherti R."/>
            <person name="Tsui H.-C.T."/>
            <person name="Winkler M.E."/>
        </authorList>
    </citation>
    <scope>NUCLEOTIDE SEQUENCE</scope>
</reference>
<proteinExistence type="predicted"/>
<evidence type="ECO:0000313" key="2">
    <source>
        <dbReference type="EMBL" id="SVA87587.1"/>
    </source>
</evidence>
<organism evidence="2">
    <name type="scientific">marine metagenome</name>
    <dbReference type="NCBI Taxonomy" id="408172"/>
    <lineage>
        <taxon>unclassified sequences</taxon>
        <taxon>metagenomes</taxon>
        <taxon>ecological metagenomes</taxon>
    </lineage>
</organism>
<keyword evidence="1" id="KW-0812">Transmembrane</keyword>
<name>A0A381ZFR2_9ZZZZ</name>
<evidence type="ECO:0000256" key="1">
    <source>
        <dbReference type="SAM" id="Phobius"/>
    </source>
</evidence>
<sequence length="54" mass="5850">MEIVFQVIGWVVAGLVFGTIGLLAAAALYVVSLVLILMLGSFGRTDPWTENIQR</sequence>
<dbReference type="EMBL" id="UINC01020988">
    <property type="protein sequence ID" value="SVA87587.1"/>
    <property type="molecule type" value="Genomic_DNA"/>
</dbReference>
<dbReference type="AlphaFoldDB" id="A0A381ZFR2"/>
<feature type="transmembrane region" description="Helical" evidence="1">
    <location>
        <begin position="7"/>
        <end position="40"/>
    </location>
</feature>
<protein>
    <submittedName>
        <fullName evidence="2">Uncharacterized protein</fullName>
    </submittedName>
</protein>